<dbReference type="InterPro" id="IPR003494">
    <property type="entry name" value="SHS2_FtsA"/>
</dbReference>
<organism evidence="2 3">
    <name type="scientific">Grylomicrobium aquisgranensis</name>
    <dbReference type="NCBI Taxonomy" id="2926318"/>
    <lineage>
        <taxon>Bacteria</taxon>
        <taxon>Bacillati</taxon>
        <taxon>Bacillota</taxon>
        <taxon>Erysipelotrichia</taxon>
        <taxon>Erysipelotrichales</taxon>
        <taxon>Erysipelotrichaceae</taxon>
        <taxon>Grylomicrobium</taxon>
    </lineage>
</organism>
<dbReference type="Gene3D" id="3.30.420.40">
    <property type="match status" value="1"/>
</dbReference>
<proteinExistence type="predicted"/>
<evidence type="ECO:0000259" key="1">
    <source>
        <dbReference type="SMART" id="SM00842"/>
    </source>
</evidence>
<dbReference type="RefSeq" id="WP_277644880.1">
    <property type="nucleotide sequence ID" value="NZ_JALBUR010000005.1"/>
</dbReference>
<accession>A0AB35U478</accession>
<protein>
    <submittedName>
        <fullName evidence="2">Cell division protein FtsA</fullName>
    </submittedName>
</protein>
<evidence type="ECO:0000313" key="2">
    <source>
        <dbReference type="EMBL" id="MDX8419107.1"/>
    </source>
</evidence>
<reference evidence="2 3" key="1">
    <citation type="submission" date="2022-03" db="EMBL/GenBank/DDBJ databases">
        <title>Novel taxa within the pig intestine.</title>
        <authorList>
            <person name="Wylensek D."/>
            <person name="Bishof K."/>
            <person name="Afrizal A."/>
            <person name="Clavel T."/>
        </authorList>
    </citation>
    <scope>NUCLEOTIDE SEQUENCE [LARGE SCALE GENOMIC DNA]</scope>
    <source>
        <strain evidence="2 3">CLA-KB-P133</strain>
    </source>
</reference>
<dbReference type="Proteomes" id="UP001286174">
    <property type="component" value="Unassembled WGS sequence"/>
</dbReference>
<dbReference type="EMBL" id="JALBUR010000005">
    <property type="protein sequence ID" value="MDX8419107.1"/>
    <property type="molecule type" value="Genomic_DNA"/>
</dbReference>
<dbReference type="GO" id="GO:0009898">
    <property type="term" value="C:cytoplasmic side of plasma membrane"/>
    <property type="evidence" value="ECO:0007669"/>
    <property type="project" value="TreeGrafter"/>
</dbReference>
<dbReference type="PANTHER" id="PTHR32432">
    <property type="entry name" value="CELL DIVISION PROTEIN FTSA-RELATED"/>
    <property type="match status" value="1"/>
</dbReference>
<dbReference type="SUPFAM" id="SSF53067">
    <property type="entry name" value="Actin-like ATPase domain"/>
    <property type="match status" value="1"/>
</dbReference>
<keyword evidence="3" id="KW-1185">Reference proteome</keyword>
<keyword evidence="2" id="KW-0132">Cell division</keyword>
<dbReference type="AlphaFoldDB" id="A0AB35U478"/>
<keyword evidence="2" id="KW-0131">Cell cycle</keyword>
<evidence type="ECO:0000313" key="3">
    <source>
        <dbReference type="Proteomes" id="UP001286174"/>
    </source>
</evidence>
<dbReference type="InterPro" id="IPR043129">
    <property type="entry name" value="ATPase_NBD"/>
</dbReference>
<feature type="domain" description="SHS2" evidence="1">
    <location>
        <begin position="7"/>
        <end position="194"/>
    </location>
</feature>
<dbReference type="GO" id="GO:0032153">
    <property type="term" value="C:cell division site"/>
    <property type="evidence" value="ECO:0007669"/>
    <property type="project" value="TreeGrafter"/>
</dbReference>
<gene>
    <name evidence="2" type="ORF">MOZ60_03250</name>
</gene>
<dbReference type="Pfam" id="PF02491">
    <property type="entry name" value="SHS2_FTSA"/>
    <property type="match status" value="1"/>
</dbReference>
<dbReference type="SMART" id="SM00842">
    <property type="entry name" value="FtsA"/>
    <property type="match status" value="1"/>
</dbReference>
<sequence length="421" mass="45773">MNDKQIFAAVEVSDHEVRLIVGEFFNTRFNIIKVERVACSGFDGVKITDPAAVTSAVKQAVDNAHKMIGASIKSAILAMPSYGMKRYSFKSTVDITGIDQTVTVQDVRNAMAKAQNMDIGKDYALIQTVNVRYTVNGISTRRIPIGEKCSSLSVDIDLLCANRTLSYEMCSCVEKAGIKIMDIFLDVYAAGKEAALFEQSVNQQMIVLKVERQSTSLGLLRKGRLTTAMVMPIGIGTIAGSLTDQYGISPENAVELFKYSAVLNNPNPSDNPVHIWSAGGKTHTITEKELIDCVMPGVNAWASYIQKTCAPILQAGQTAVIITGEGGETQGLAEVLGTKLQVNVRSYVPDTLGGRNAGLTTCLGLFYAYQDRLPITGYTDDSIDMDAFIKAVSYRDKKNEGNAKEDTLTSKLKGLFLDNKR</sequence>
<name>A0AB35U478_9FIRM</name>
<dbReference type="PANTHER" id="PTHR32432:SF4">
    <property type="entry name" value="CELL DIVISION PROTEIN FTSA"/>
    <property type="match status" value="1"/>
</dbReference>
<comment type="caution">
    <text evidence="2">The sequence shown here is derived from an EMBL/GenBank/DDBJ whole genome shotgun (WGS) entry which is preliminary data.</text>
</comment>
<dbReference type="InterPro" id="IPR050696">
    <property type="entry name" value="FtsA/MreB"/>
</dbReference>
<dbReference type="GO" id="GO:0051301">
    <property type="term" value="P:cell division"/>
    <property type="evidence" value="ECO:0007669"/>
    <property type="project" value="UniProtKB-KW"/>
</dbReference>